<protein>
    <recommendedName>
        <fullName evidence="14">Ionotropic glutamate receptor L-glutamate and glycine-binding domain-containing protein</fullName>
    </recommendedName>
</protein>
<dbReference type="PANTHER" id="PTHR42643:SF30">
    <property type="entry name" value="IONOTROPIC RECEPTOR 40A-RELATED"/>
    <property type="match status" value="1"/>
</dbReference>
<keyword evidence="12" id="KW-0407">Ion channel</keyword>
<comment type="subcellular location">
    <subcellularLocation>
        <location evidence="1">Cell membrane</location>
        <topology evidence="1">Multi-pass membrane protein</topology>
    </subcellularLocation>
</comment>
<evidence type="ECO:0000256" key="12">
    <source>
        <dbReference type="ARBA" id="ARBA00023303"/>
    </source>
</evidence>
<comment type="similarity">
    <text evidence="2">Belongs to the glutamate-gated ion channel (TC 1.A.10.1) family.</text>
</comment>
<keyword evidence="11" id="KW-1071">Ligand-gated ion channel</keyword>
<evidence type="ECO:0000256" key="13">
    <source>
        <dbReference type="SAM" id="Phobius"/>
    </source>
</evidence>
<dbReference type="EMBL" id="JAJSOF020000009">
    <property type="protein sequence ID" value="KAJ4446792.1"/>
    <property type="molecule type" value="Genomic_DNA"/>
</dbReference>
<dbReference type="InterPro" id="IPR001320">
    <property type="entry name" value="Iontro_rcpt_C"/>
</dbReference>
<feature type="transmembrane region" description="Helical" evidence="13">
    <location>
        <begin position="231"/>
        <end position="253"/>
    </location>
</feature>
<evidence type="ECO:0000313" key="15">
    <source>
        <dbReference type="EMBL" id="KAJ4446792.1"/>
    </source>
</evidence>
<keyword evidence="8 13" id="KW-0472">Membrane</keyword>
<keyword evidence="7" id="KW-0406">Ion transport</keyword>
<dbReference type="Pfam" id="PF10613">
    <property type="entry name" value="Lig_chan-Glu_bd"/>
    <property type="match status" value="1"/>
</dbReference>
<evidence type="ECO:0000256" key="1">
    <source>
        <dbReference type="ARBA" id="ARBA00004651"/>
    </source>
</evidence>
<keyword evidence="10" id="KW-0325">Glycoprotein</keyword>
<evidence type="ECO:0000256" key="5">
    <source>
        <dbReference type="ARBA" id="ARBA00022692"/>
    </source>
</evidence>
<dbReference type="Gene3D" id="1.10.287.70">
    <property type="match status" value="1"/>
</dbReference>
<feature type="domain" description="Ionotropic glutamate receptor L-glutamate and glycine-binding" evidence="14">
    <location>
        <begin position="117"/>
        <end position="176"/>
    </location>
</feature>
<comment type="caution">
    <text evidence="15">The sequence shown here is derived from an EMBL/GenBank/DDBJ whole genome shotgun (WGS) entry which is preliminary data.</text>
</comment>
<evidence type="ECO:0000256" key="9">
    <source>
        <dbReference type="ARBA" id="ARBA00023170"/>
    </source>
</evidence>
<sequence>IVCLRLTKYCSSIYCMSQVSDAGAFSGAKWLIFSQSDHQLAQLNVPFNCEVLVADWEGEKVTLREIYRVTPKLPLHIHHFGYWDLRTRSNWSRLGLYQRRNSLDGYTIKTAVLNDGIFVTLRQSEGKQTLEGYIGLIWSELEREMNFTSEFYEPEDGSTGSEINGSWGGMVGMLVRGDAQVGAASFLMTVKRLDVIDYTNSLAEAGTNVYIKRPEVYTLPWTNCLAPFSQRLWFCVLAVMGLLTIVLSAMCNLQHHYGNRKEMRFGFRDSWLCVLGIFCQQGHDVTPYSSACRIVYITSYACAIVLLAGYAGNYISVLSSGRPLVLPFTDLRGMLRHGSYRLGAMRGSAQLNFFDNTTDPQFKEVYRKLIAPDVSNLPASYHEAFQRVCESKYAFMSSALLMRRFTSNVTCSCIAVPQANMPGVIAMATAKRSPYRGLINHK</sequence>
<evidence type="ECO:0000256" key="6">
    <source>
        <dbReference type="ARBA" id="ARBA00022989"/>
    </source>
</evidence>
<dbReference type="Pfam" id="PF00060">
    <property type="entry name" value="Lig_chan"/>
    <property type="match status" value="1"/>
</dbReference>
<keyword evidence="9" id="KW-0675">Receptor</keyword>
<reference evidence="15 16" key="1">
    <citation type="journal article" date="2022" name="Allergy">
        <title>Genome assembly and annotation of Periplaneta americana reveal a comprehensive cockroach allergen profile.</title>
        <authorList>
            <person name="Wang L."/>
            <person name="Xiong Q."/>
            <person name="Saelim N."/>
            <person name="Wang L."/>
            <person name="Nong W."/>
            <person name="Wan A.T."/>
            <person name="Shi M."/>
            <person name="Liu X."/>
            <person name="Cao Q."/>
            <person name="Hui J.H.L."/>
            <person name="Sookrung N."/>
            <person name="Leung T.F."/>
            <person name="Tungtrongchitr A."/>
            <person name="Tsui S.K.W."/>
        </authorList>
    </citation>
    <scope>NUCLEOTIDE SEQUENCE [LARGE SCALE GENOMIC DNA]</scope>
    <source>
        <strain evidence="15">PWHHKU_190912</strain>
    </source>
</reference>
<gene>
    <name evidence="15" type="ORF">ANN_13490</name>
</gene>
<evidence type="ECO:0000256" key="2">
    <source>
        <dbReference type="ARBA" id="ARBA00008685"/>
    </source>
</evidence>
<organism evidence="15 16">
    <name type="scientific">Periplaneta americana</name>
    <name type="common">American cockroach</name>
    <name type="synonym">Blatta americana</name>
    <dbReference type="NCBI Taxonomy" id="6978"/>
    <lineage>
        <taxon>Eukaryota</taxon>
        <taxon>Metazoa</taxon>
        <taxon>Ecdysozoa</taxon>
        <taxon>Arthropoda</taxon>
        <taxon>Hexapoda</taxon>
        <taxon>Insecta</taxon>
        <taxon>Pterygota</taxon>
        <taxon>Neoptera</taxon>
        <taxon>Polyneoptera</taxon>
        <taxon>Dictyoptera</taxon>
        <taxon>Blattodea</taxon>
        <taxon>Blattoidea</taxon>
        <taxon>Blattidae</taxon>
        <taxon>Blattinae</taxon>
        <taxon>Periplaneta</taxon>
    </lineage>
</organism>
<dbReference type="Gene3D" id="3.40.190.10">
    <property type="entry name" value="Periplasmic binding protein-like II"/>
    <property type="match status" value="1"/>
</dbReference>
<accession>A0ABQ8TM48</accession>
<dbReference type="PANTHER" id="PTHR42643">
    <property type="entry name" value="IONOTROPIC RECEPTOR 20A-RELATED"/>
    <property type="match status" value="1"/>
</dbReference>
<dbReference type="Proteomes" id="UP001148838">
    <property type="component" value="Unassembled WGS sequence"/>
</dbReference>
<keyword evidence="16" id="KW-1185">Reference proteome</keyword>
<keyword evidence="5 13" id="KW-0812">Transmembrane</keyword>
<dbReference type="SUPFAM" id="SSF53850">
    <property type="entry name" value="Periplasmic binding protein-like II"/>
    <property type="match status" value="1"/>
</dbReference>
<keyword evidence="6 13" id="KW-1133">Transmembrane helix</keyword>
<evidence type="ECO:0000256" key="8">
    <source>
        <dbReference type="ARBA" id="ARBA00023136"/>
    </source>
</evidence>
<evidence type="ECO:0000256" key="7">
    <source>
        <dbReference type="ARBA" id="ARBA00023065"/>
    </source>
</evidence>
<feature type="non-terminal residue" evidence="15">
    <location>
        <position position="1"/>
    </location>
</feature>
<proteinExistence type="inferred from homology"/>
<evidence type="ECO:0000256" key="4">
    <source>
        <dbReference type="ARBA" id="ARBA00022475"/>
    </source>
</evidence>
<evidence type="ECO:0000259" key="14">
    <source>
        <dbReference type="SMART" id="SM00918"/>
    </source>
</evidence>
<keyword evidence="4" id="KW-1003">Cell membrane</keyword>
<keyword evidence="3" id="KW-0813">Transport</keyword>
<dbReference type="InterPro" id="IPR052192">
    <property type="entry name" value="Insect_Ionotropic_Sensory_Rcpt"/>
</dbReference>
<dbReference type="SMART" id="SM00918">
    <property type="entry name" value="Lig_chan-Glu_bd"/>
    <property type="match status" value="1"/>
</dbReference>
<evidence type="ECO:0000256" key="3">
    <source>
        <dbReference type="ARBA" id="ARBA00022448"/>
    </source>
</evidence>
<evidence type="ECO:0000313" key="16">
    <source>
        <dbReference type="Proteomes" id="UP001148838"/>
    </source>
</evidence>
<dbReference type="InterPro" id="IPR019594">
    <property type="entry name" value="Glu/Gly-bd"/>
</dbReference>
<feature type="transmembrane region" description="Helical" evidence="13">
    <location>
        <begin position="295"/>
        <end position="315"/>
    </location>
</feature>
<evidence type="ECO:0000256" key="10">
    <source>
        <dbReference type="ARBA" id="ARBA00023180"/>
    </source>
</evidence>
<name>A0ABQ8TM48_PERAM</name>
<evidence type="ECO:0000256" key="11">
    <source>
        <dbReference type="ARBA" id="ARBA00023286"/>
    </source>
</evidence>